<dbReference type="EMBL" id="PVSR01000065">
    <property type="protein sequence ID" value="PRW61706.1"/>
    <property type="molecule type" value="Genomic_DNA"/>
</dbReference>
<feature type="compositionally biased region" description="Basic and acidic residues" evidence="1">
    <location>
        <begin position="96"/>
        <end position="117"/>
    </location>
</feature>
<dbReference type="STRING" id="1050202.GCA_000384035_00030"/>
<accession>A0A2T0GRG9</accession>
<dbReference type="CDD" id="cd21631">
    <property type="entry name" value="RHH_CopG_NikR-like"/>
    <property type="match status" value="1"/>
</dbReference>
<sequence length="186" mass="20653">MVLGRAKFGRRQRAENAEDADTQQQDETDGDLESYLAALSPEEDPETTGTGRSFGNSEVHQLRLPLMANERLKELAAEQGTSPSALARDWVLQHLNDLDERPEPRPRDTAQPERDESPAPGSAELPENSGTPQWPSEEGFPTEFPEATEPQDGYQPRAFPQAPGGWAEAPEETDTEITIPHGQYRY</sequence>
<protein>
    <submittedName>
        <fullName evidence="2">Uncharacterized protein</fullName>
    </submittedName>
</protein>
<evidence type="ECO:0000313" key="2">
    <source>
        <dbReference type="EMBL" id="PRW61706.1"/>
    </source>
</evidence>
<evidence type="ECO:0000313" key="3">
    <source>
        <dbReference type="Proteomes" id="UP000239352"/>
    </source>
</evidence>
<name>A0A2T0GRG9_ACTMO</name>
<dbReference type="Proteomes" id="UP000239352">
    <property type="component" value="Unassembled WGS sequence"/>
</dbReference>
<reference evidence="2 3" key="1">
    <citation type="submission" date="2018-03" db="EMBL/GenBank/DDBJ databases">
        <title>Actinopolyspora mortivallis from Sahara, screening for active biomolecules.</title>
        <authorList>
            <person name="Selama O."/>
            <person name="Wellington E.M.H."/>
            <person name="Hacene H."/>
        </authorList>
    </citation>
    <scope>NUCLEOTIDE SEQUENCE [LARGE SCALE GENOMIC DNA]</scope>
    <source>
        <strain evidence="2 3">M5A</strain>
    </source>
</reference>
<dbReference type="InParanoid" id="A0A2T0GRG9"/>
<keyword evidence="3" id="KW-1185">Reference proteome</keyword>
<feature type="region of interest" description="Disordered" evidence="1">
    <location>
        <begin position="1"/>
        <end position="186"/>
    </location>
</feature>
<dbReference type="AlphaFoldDB" id="A0A2T0GRG9"/>
<organism evidence="2 3">
    <name type="scientific">Actinopolyspora mortivallis</name>
    <dbReference type="NCBI Taxonomy" id="33906"/>
    <lineage>
        <taxon>Bacteria</taxon>
        <taxon>Bacillati</taxon>
        <taxon>Actinomycetota</taxon>
        <taxon>Actinomycetes</taxon>
        <taxon>Actinopolysporales</taxon>
        <taxon>Actinopolysporaceae</taxon>
        <taxon>Actinopolyspora</taxon>
    </lineage>
</organism>
<comment type="caution">
    <text evidence="2">The sequence shown here is derived from an EMBL/GenBank/DDBJ whole genome shotgun (WGS) entry which is preliminary data.</text>
</comment>
<proteinExistence type="predicted"/>
<feature type="compositionally biased region" description="Polar residues" evidence="1">
    <location>
        <begin position="47"/>
        <end position="59"/>
    </location>
</feature>
<gene>
    <name evidence="2" type="ORF">CEP50_19310</name>
</gene>
<dbReference type="RefSeq" id="WP_106115333.1">
    <property type="nucleotide sequence ID" value="NZ_PVSR01000065.1"/>
</dbReference>
<feature type="compositionally biased region" description="Acidic residues" evidence="1">
    <location>
        <begin position="17"/>
        <end position="32"/>
    </location>
</feature>
<evidence type="ECO:0000256" key="1">
    <source>
        <dbReference type="SAM" id="MobiDB-lite"/>
    </source>
</evidence>